<dbReference type="Proteomes" id="UP000074294">
    <property type="component" value="Unassembled WGS sequence"/>
</dbReference>
<protein>
    <recommendedName>
        <fullName evidence="4">DUF3147 domain-containing protein</fullName>
    </recommendedName>
</protein>
<keyword evidence="1" id="KW-0812">Transmembrane</keyword>
<feature type="transmembrane region" description="Helical" evidence="1">
    <location>
        <begin position="7"/>
        <end position="29"/>
    </location>
</feature>
<comment type="caution">
    <text evidence="2">The sequence shown here is derived from an EMBL/GenBank/DDBJ whole genome shotgun (WGS) entry which is preliminary data.</text>
</comment>
<proteinExistence type="predicted"/>
<dbReference type="STRING" id="1776334.APZ16_01810"/>
<feature type="transmembrane region" description="Helical" evidence="1">
    <location>
        <begin position="35"/>
        <end position="54"/>
    </location>
</feature>
<dbReference type="Pfam" id="PF11345">
    <property type="entry name" value="DUF3147"/>
    <property type="match status" value="1"/>
</dbReference>
<keyword evidence="1" id="KW-0472">Membrane</keyword>
<evidence type="ECO:0008006" key="4">
    <source>
        <dbReference type="Google" id="ProtNLM"/>
    </source>
</evidence>
<dbReference type="AlphaFoldDB" id="A0A147K1E6"/>
<keyword evidence="1" id="KW-1133">Transmembrane helix</keyword>
<evidence type="ECO:0000313" key="2">
    <source>
        <dbReference type="EMBL" id="KUO42630.1"/>
    </source>
</evidence>
<feature type="transmembrane region" description="Helical" evidence="1">
    <location>
        <begin position="91"/>
        <end position="112"/>
    </location>
</feature>
<feature type="transmembrane region" description="Helical" evidence="1">
    <location>
        <begin position="66"/>
        <end position="85"/>
    </location>
</feature>
<gene>
    <name evidence="2" type="ORF">APZ16_01810</name>
</gene>
<dbReference type="InterPro" id="IPR021493">
    <property type="entry name" value="DUF3147"/>
</dbReference>
<name>A0A147K1E6_HADYE</name>
<sequence length="113" mass="11834">MKLNTRYIFFDFIVGGILVAGALLVASLLGPTAGGILAGAPIRTGAVIFLEYLHRGLDSATEMTRGVVLAMISNVFFAISLYLSLPKVGIAAGFLIATVVFLVAALILTNLVH</sequence>
<evidence type="ECO:0000313" key="3">
    <source>
        <dbReference type="Proteomes" id="UP000074294"/>
    </source>
</evidence>
<reference evidence="2 3" key="1">
    <citation type="journal article" date="2016" name="Nat. Microbiol.">
        <title>Genomic inference of the metabolism of cosmopolitan subsurface Archaea, Hadesarchaea.</title>
        <authorList>
            <person name="Baker B.J."/>
            <person name="Saw J.H."/>
            <person name="Lind A.E."/>
            <person name="Lazar C.S."/>
            <person name="Hinrichs K.-U."/>
            <person name="Teske A.P."/>
            <person name="Ettema T.J."/>
        </authorList>
    </citation>
    <scope>NUCLEOTIDE SEQUENCE [LARGE SCALE GENOMIC DNA]</scope>
</reference>
<accession>A0A147K1E6</accession>
<evidence type="ECO:0000256" key="1">
    <source>
        <dbReference type="SAM" id="Phobius"/>
    </source>
</evidence>
<dbReference type="EMBL" id="LQMQ01000002">
    <property type="protein sequence ID" value="KUO42630.1"/>
    <property type="molecule type" value="Genomic_DNA"/>
</dbReference>
<organism evidence="2 3">
    <name type="scientific">Hadarchaeum yellowstonense</name>
    <dbReference type="NCBI Taxonomy" id="1776334"/>
    <lineage>
        <taxon>Archaea</taxon>
        <taxon>Methanobacteriati</taxon>
        <taxon>Candidatus Hadarchaeota</taxon>
        <taxon>Candidatus Hadarchaeia</taxon>
        <taxon>Candidatus Hadarchaeales</taxon>
        <taxon>Candidatus Hadarchaeaceae</taxon>
        <taxon>Candidatus Hadarchaeum</taxon>
    </lineage>
</organism>